<dbReference type="STRING" id="926569.ANT_30610"/>
<gene>
    <name evidence="2" type="ordered locus">ANT_30610</name>
</gene>
<dbReference type="PROSITE" id="PS51257">
    <property type="entry name" value="PROKAR_LIPOPROTEIN"/>
    <property type="match status" value="1"/>
</dbReference>
<feature type="signal peptide" evidence="1">
    <location>
        <begin position="1"/>
        <end position="26"/>
    </location>
</feature>
<feature type="chain" id="PRO_5003225249" evidence="1">
    <location>
        <begin position="27"/>
        <end position="134"/>
    </location>
</feature>
<name>E8N2T7_ANATU</name>
<dbReference type="InParanoid" id="E8N2T7"/>
<dbReference type="KEGG" id="atm:ANT_30610"/>
<reference evidence="2 3" key="1">
    <citation type="submission" date="2010-12" db="EMBL/GenBank/DDBJ databases">
        <title>Whole genome sequence of Anaerolinea thermophila UNI-1.</title>
        <authorList>
            <person name="Narita-Yamada S."/>
            <person name="Kishi E."/>
            <person name="Watanabe Y."/>
            <person name="Takasaki K."/>
            <person name="Ankai A."/>
            <person name="Oguchi A."/>
            <person name="Fukui S."/>
            <person name="Takahashi M."/>
            <person name="Yashiro I."/>
            <person name="Hosoyama A."/>
            <person name="Sekiguchi Y."/>
            <person name="Hanada S."/>
            <person name="Fujita N."/>
        </authorList>
    </citation>
    <scope>NUCLEOTIDE SEQUENCE [LARGE SCALE GENOMIC DNA]</scope>
    <source>
        <strain evidence="3">DSM 14523 / JCM 11388 / NBRC 100420 / UNI-1</strain>
    </source>
</reference>
<evidence type="ECO:0000313" key="2">
    <source>
        <dbReference type="EMBL" id="BAJ65087.1"/>
    </source>
</evidence>
<evidence type="ECO:0000256" key="1">
    <source>
        <dbReference type="SAM" id="SignalP"/>
    </source>
</evidence>
<sequence length="134" mass="14786">MKKNRVQILIAALVLLLVTLACEFSASTAKIQEVWLSTDEAGEQRTTTFAPDAVFYAQVDLRNAPDDTSLKAVWTAVEVEGAEPNLVLAETDFTSGSGTVTFNLKNDQLWPAGKYRVEIYLNGKLDKTVDFEVQ</sequence>
<organism evidence="2 3">
    <name type="scientific">Anaerolinea thermophila (strain DSM 14523 / JCM 11388 / NBRC 100420 / UNI-1)</name>
    <dbReference type="NCBI Taxonomy" id="926569"/>
    <lineage>
        <taxon>Bacteria</taxon>
        <taxon>Bacillati</taxon>
        <taxon>Chloroflexota</taxon>
        <taxon>Anaerolineae</taxon>
        <taxon>Anaerolineales</taxon>
        <taxon>Anaerolineaceae</taxon>
        <taxon>Anaerolinea</taxon>
    </lineage>
</organism>
<proteinExistence type="predicted"/>
<dbReference type="RefSeq" id="WP_013561428.1">
    <property type="nucleotide sequence ID" value="NC_014960.1"/>
</dbReference>
<accession>E8N2T7</accession>
<dbReference type="EMBL" id="AP012029">
    <property type="protein sequence ID" value="BAJ65087.1"/>
    <property type="molecule type" value="Genomic_DNA"/>
</dbReference>
<dbReference type="OrthoDB" id="164446at2"/>
<dbReference type="AlphaFoldDB" id="E8N2T7"/>
<protein>
    <submittedName>
        <fullName evidence="2">Uncharacterized protein</fullName>
    </submittedName>
</protein>
<evidence type="ECO:0000313" key="3">
    <source>
        <dbReference type="Proteomes" id="UP000008922"/>
    </source>
</evidence>
<dbReference type="HOGENOM" id="CLU_1891828_0_0_0"/>
<dbReference type="Proteomes" id="UP000008922">
    <property type="component" value="Chromosome"/>
</dbReference>
<keyword evidence="1" id="KW-0732">Signal</keyword>
<keyword evidence="3" id="KW-1185">Reference proteome</keyword>